<dbReference type="Proteomes" id="UP000601361">
    <property type="component" value="Unassembled WGS sequence"/>
</dbReference>
<organism evidence="1 2">
    <name type="scientific">Hymenobacter glacieicola</name>
    <dbReference type="NCBI Taxonomy" id="1562124"/>
    <lineage>
        <taxon>Bacteria</taxon>
        <taxon>Pseudomonadati</taxon>
        <taxon>Bacteroidota</taxon>
        <taxon>Cytophagia</taxon>
        <taxon>Cytophagales</taxon>
        <taxon>Hymenobacteraceae</taxon>
        <taxon>Hymenobacter</taxon>
    </lineage>
</organism>
<accession>A0ABQ1X693</accession>
<dbReference type="RefSeq" id="WP_188559871.1">
    <property type="nucleotide sequence ID" value="NZ_BMGS01000018.1"/>
</dbReference>
<name>A0ABQ1X693_9BACT</name>
<proteinExistence type="predicted"/>
<comment type="caution">
    <text evidence="1">The sequence shown here is derived from an EMBL/GenBank/DDBJ whole genome shotgun (WGS) entry which is preliminary data.</text>
</comment>
<evidence type="ECO:0000313" key="1">
    <source>
        <dbReference type="EMBL" id="GGG61877.1"/>
    </source>
</evidence>
<dbReference type="EMBL" id="BMGS01000018">
    <property type="protein sequence ID" value="GGG61877.1"/>
    <property type="molecule type" value="Genomic_DNA"/>
</dbReference>
<sequence>MKQLLLPAGLSLLLWGHGQQAQGQRVVLRADPATDTARARYGPNRAIYRHLFIGYAPVVGAPAGPGADLRPVKSAEFFLGVRHKFRLSQALATGFDVRYARLAYHLRQNSRKVLPTATLHHSESLVFSQVQLEPYLRLSFGRRGNVIGNYLDVSGWGGWAMGASHHFEDRPGTGGGKRTVVVERDLRYVRRWPFGVGARLGCGRYVATAHYRLSDTFTSQASPAYVELPRWVVGLELGLF</sequence>
<keyword evidence="2" id="KW-1185">Reference proteome</keyword>
<gene>
    <name evidence="1" type="ORF">GCM10011378_42470</name>
</gene>
<evidence type="ECO:0000313" key="2">
    <source>
        <dbReference type="Proteomes" id="UP000601361"/>
    </source>
</evidence>
<evidence type="ECO:0008006" key="3">
    <source>
        <dbReference type="Google" id="ProtNLM"/>
    </source>
</evidence>
<protein>
    <recommendedName>
        <fullName evidence="3">Outer membrane protein beta-barrel domain-containing protein</fullName>
    </recommendedName>
</protein>
<reference evidence="2" key="1">
    <citation type="journal article" date="2019" name="Int. J. Syst. Evol. Microbiol.">
        <title>The Global Catalogue of Microorganisms (GCM) 10K type strain sequencing project: providing services to taxonomists for standard genome sequencing and annotation.</title>
        <authorList>
            <consortium name="The Broad Institute Genomics Platform"/>
            <consortium name="The Broad Institute Genome Sequencing Center for Infectious Disease"/>
            <person name="Wu L."/>
            <person name="Ma J."/>
        </authorList>
    </citation>
    <scope>NUCLEOTIDE SEQUENCE [LARGE SCALE GENOMIC DNA]</scope>
    <source>
        <strain evidence="2">CGMCC 1.12990</strain>
    </source>
</reference>